<dbReference type="EMBL" id="REGN01003934">
    <property type="protein sequence ID" value="RNA19990.1"/>
    <property type="molecule type" value="Genomic_DNA"/>
</dbReference>
<name>A0A3M7R906_BRAPC</name>
<dbReference type="AlphaFoldDB" id="A0A3M7R906"/>
<proteinExistence type="predicted"/>
<evidence type="ECO:0000313" key="2">
    <source>
        <dbReference type="Proteomes" id="UP000276133"/>
    </source>
</evidence>
<sequence>MSSLPEVINYLFIYNFSKIELKNSHPLYHLNDQHLQNVRPRLLQQQQYIQKQVTMMNIMPTIIAKNA</sequence>
<organism evidence="1 2">
    <name type="scientific">Brachionus plicatilis</name>
    <name type="common">Marine rotifer</name>
    <name type="synonym">Brachionus muelleri</name>
    <dbReference type="NCBI Taxonomy" id="10195"/>
    <lineage>
        <taxon>Eukaryota</taxon>
        <taxon>Metazoa</taxon>
        <taxon>Spiralia</taxon>
        <taxon>Gnathifera</taxon>
        <taxon>Rotifera</taxon>
        <taxon>Eurotatoria</taxon>
        <taxon>Monogononta</taxon>
        <taxon>Pseudotrocha</taxon>
        <taxon>Ploima</taxon>
        <taxon>Brachionidae</taxon>
        <taxon>Brachionus</taxon>
    </lineage>
</organism>
<accession>A0A3M7R906</accession>
<reference evidence="1 2" key="1">
    <citation type="journal article" date="2018" name="Sci. Rep.">
        <title>Genomic signatures of local adaptation to the degree of environmental predictability in rotifers.</title>
        <authorList>
            <person name="Franch-Gras L."/>
            <person name="Hahn C."/>
            <person name="Garcia-Roger E.M."/>
            <person name="Carmona M.J."/>
            <person name="Serra M."/>
            <person name="Gomez A."/>
        </authorList>
    </citation>
    <scope>NUCLEOTIDE SEQUENCE [LARGE SCALE GENOMIC DNA]</scope>
    <source>
        <strain evidence="1">HYR1</strain>
    </source>
</reference>
<gene>
    <name evidence="1" type="ORF">BpHYR1_051532</name>
</gene>
<evidence type="ECO:0000313" key="1">
    <source>
        <dbReference type="EMBL" id="RNA19990.1"/>
    </source>
</evidence>
<dbReference type="Proteomes" id="UP000276133">
    <property type="component" value="Unassembled WGS sequence"/>
</dbReference>
<keyword evidence="2" id="KW-1185">Reference proteome</keyword>
<protein>
    <submittedName>
        <fullName evidence="1">Uncharacterized protein</fullName>
    </submittedName>
</protein>
<comment type="caution">
    <text evidence="1">The sequence shown here is derived from an EMBL/GenBank/DDBJ whole genome shotgun (WGS) entry which is preliminary data.</text>
</comment>